<protein>
    <submittedName>
        <fullName evidence="1">Uncharacterized protein</fullName>
    </submittedName>
</protein>
<dbReference type="AlphaFoldDB" id="A0A433P6B4"/>
<accession>A0A433P6B4</accession>
<proteinExistence type="predicted"/>
<name>A0A433P6B4_9FUNG</name>
<comment type="caution">
    <text evidence="1">The sequence shown here is derived from an EMBL/GenBank/DDBJ whole genome shotgun (WGS) entry which is preliminary data.</text>
</comment>
<feature type="non-terminal residue" evidence="1">
    <location>
        <position position="142"/>
    </location>
</feature>
<dbReference type="EMBL" id="RBNJ01031087">
    <property type="protein sequence ID" value="RUS13086.1"/>
    <property type="molecule type" value="Genomic_DNA"/>
</dbReference>
<evidence type="ECO:0000313" key="1">
    <source>
        <dbReference type="EMBL" id="RUS13086.1"/>
    </source>
</evidence>
<evidence type="ECO:0000313" key="2">
    <source>
        <dbReference type="Proteomes" id="UP000274822"/>
    </source>
</evidence>
<dbReference type="Proteomes" id="UP000274822">
    <property type="component" value="Unassembled WGS sequence"/>
</dbReference>
<organism evidence="1 2">
    <name type="scientific">Jimgerdemannia flammicorona</name>
    <dbReference type="NCBI Taxonomy" id="994334"/>
    <lineage>
        <taxon>Eukaryota</taxon>
        <taxon>Fungi</taxon>
        <taxon>Fungi incertae sedis</taxon>
        <taxon>Mucoromycota</taxon>
        <taxon>Mucoromycotina</taxon>
        <taxon>Endogonomycetes</taxon>
        <taxon>Endogonales</taxon>
        <taxon>Endogonaceae</taxon>
        <taxon>Jimgerdemannia</taxon>
    </lineage>
</organism>
<dbReference type="SMART" id="SM00173">
    <property type="entry name" value="RAS"/>
    <property type="match status" value="1"/>
</dbReference>
<keyword evidence="2" id="KW-1185">Reference proteome</keyword>
<gene>
    <name evidence="1" type="ORF">BC938DRAFT_478136</name>
</gene>
<reference evidence="1 2" key="1">
    <citation type="journal article" date="2018" name="New Phytol.">
        <title>Phylogenomics of Endogonaceae and evolution of mycorrhizas within Mucoromycota.</title>
        <authorList>
            <person name="Chang Y."/>
            <person name="Desiro A."/>
            <person name="Na H."/>
            <person name="Sandor L."/>
            <person name="Lipzen A."/>
            <person name="Clum A."/>
            <person name="Barry K."/>
            <person name="Grigoriev I.V."/>
            <person name="Martin F.M."/>
            <person name="Stajich J.E."/>
            <person name="Smith M.E."/>
            <person name="Bonito G."/>
            <person name="Spatafora J.W."/>
        </authorList>
    </citation>
    <scope>NUCLEOTIDE SEQUENCE [LARGE SCALE GENOMIC DNA]</scope>
    <source>
        <strain evidence="1 2">AD002</strain>
    </source>
</reference>
<sequence length="142" mass="16457">MNLYQLVVLGYRAAIDYLYRREVVIGNKSCVLEGAKLRNRWIADDEEFPSCIYTIPQPRLLRQVERFRDLIARVKDVDLNPLTLFVNGCDRITVRVVKKEGIMSTTTAYCVSEKKSENATLVEIKFKKAIMDETKLLILRDI</sequence>